<evidence type="ECO:0000313" key="3">
    <source>
        <dbReference type="Proteomes" id="UP001152622"/>
    </source>
</evidence>
<dbReference type="AlphaFoldDB" id="A0A9Q1EMU7"/>
<feature type="region of interest" description="Disordered" evidence="1">
    <location>
        <begin position="100"/>
        <end position="120"/>
    </location>
</feature>
<protein>
    <submittedName>
        <fullName evidence="2">Uncharacterized protein</fullName>
    </submittedName>
</protein>
<evidence type="ECO:0000256" key="1">
    <source>
        <dbReference type="SAM" id="MobiDB-lite"/>
    </source>
</evidence>
<dbReference type="EMBL" id="JAINUF010000015">
    <property type="protein sequence ID" value="KAJ8341620.1"/>
    <property type="molecule type" value="Genomic_DNA"/>
</dbReference>
<accession>A0A9Q1EMU7</accession>
<dbReference type="Proteomes" id="UP001152622">
    <property type="component" value="Chromosome 15"/>
</dbReference>
<reference evidence="2" key="1">
    <citation type="journal article" date="2023" name="Science">
        <title>Genome structures resolve the early diversification of teleost fishes.</title>
        <authorList>
            <person name="Parey E."/>
            <person name="Louis A."/>
            <person name="Montfort J."/>
            <person name="Bouchez O."/>
            <person name="Roques C."/>
            <person name="Iampietro C."/>
            <person name="Lluch J."/>
            <person name="Castinel A."/>
            <person name="Donnadieu C."/>
            <person name="Desvignes T."/>
            <person name="Floi Bucao C."/>
            <person name="Jouanno E."/>
            <person name="Wen M."/>
            <person name="Mejri S."/>
            <person name="Dirks R."/>
            <person name="Jansen H."/>
            <person name="Henkel C."/>
            <person name="Chen W.J."/>
            <person name="Zahm M."/>
            <person name="Cabau C."/>
            <person name="Klopp C."/>
            <person name="Thompson A.W."/>
            <person name="Robinson-Rechavi M."/>
            <person name="Braasch I."/>
            <person name="Lecointre G."/>
            <person name="Bobe J."/>
            <person name="Postlethwait J.H."/>
            <person name="Berthelot C."/>
            <person name="Roest Crollius H."/>
            <person name="Guiguen Y."/>
        </authorList>
    </citation>
    <scope>NUCLEOTIDE SEQUENCE</scope>
    <source>
        <strain evidence="2">WJC10195</strain>
    </source>
</reference>
<comment type="caution">
    <text evidence="2">The sequence shown here is derived from an EMBL/GenBank/DDBJ whole genome shotgun (WGS) entry which is preliminary data.</text>
</comment>
<proteinExistence type="predicted"/>
<sequence length="207" mass="22888">MELSDHLPWLTKSVNRFQGEMMPRHEPPYLLRRLTFQRCRGSLPAFVVTAIPRVPTIPQQLADSGQTKCLRDVGWAREKMDVRVEGGLQSPETEGMLKLRQGDRHGEGGTQTIPPGPRREAMTAKKDVVRLPVAPTPCRPPVTSDLGRLSITFHTHSLGQVALGETAGARTRQRAVQSHTAGVTLVEKRLSNPTDGAGDFPLKMEWS</sequence>
<name>A0A9Q1EMU7_SYNKA</name>
<evidence type="ECO:0000313" key="2">
    <source>
        <dbReference type="EMBL" id="KAJ8341620.1"/>
    </source>
</evidence>
<keyword evidence="3" id="KW-1185">Reference proteome</keyword>
<gene>
    <name evidence="2" type="ORF">SKAU_G00339110</name>
</gene>
<organism evidence="2 3">
    <name type="scientific">Synaphobranchus kaupii</name>
    <name type="common">Kaup's arrowtooth eel</name>
    <dbReference type="NCBI Taxonomy" id="118154"/>
    <lineage>
        <taxon>Eukaryota</taxon>
        <taxon>Metazoa</taxon>
        <taxon>Chordata</taxon>
        <taxon>Craniata</taxon>
        <taxon>Vertebrata</taxon>
        <taxon>Euteleostomi</taxon>
        <taxon>Actinopterygii</taxon>
        <taxon>Neopterygii</taxon>
        <taxon>Teleostei</taxon>
        <taxon>Anguilliformes</taxon>
        <taxon>Synaphobranchidae</taxon>
        <taxon>Synaphobranchus</taxon>
    </lineage>
</organism>